<evidence type="ECO:0000256" key="9">
    <source>
        <dbReference type="SAM" id="MobiDB-lite"/>
    </source>
</evidence>
<evidence type="ECO:0000256" key="4">
    <source>
        <dbReference type="ARBA" id="ARBA00022490"/>
    </source>
</evidence>
<dbReference type="AlphaFoldDB" id="A0A1X2G6X9"/>
<dbReference type="GO" id="GO:0005737">
    <property type="term" value="C:cytoplasm"/>
    <property type="evidence" value="ECO:0007669"/>
    <property type="project" value="UniProtKB-SubCell"/>
</dbReference>
<evidence type="ECO:0000256" key="7">
    <source>
        <dbReference type="ARBA" id="ARBA00023163"/>
    </source>
</evidence>
<evidence type="ECO:0000256" key="3">
    <source>
        <dbReference type="ARBA" id="ARBA00006922"/>
    </source>
</evidence>
<dbReference type="EMBL" id="MCGT01000037">
    <property type="protein sequence ID" value="ORX46559.1"/>
    <property type="molecule type" value="Genomic_DNA"/>
</dbReference>
<keyword evidence="7" id="KW-0804">Transcription</keyword>
<proteinExistence type="inferred from homology"/>
<dbReference type="Proteomes" id="UP000242146">
    <property type="component" value="Unassembled WGS sequence"/>
</dbReference>
<evidence type="ECO:0000313" key="11">
    <source>
        <dbReference type="Proteomes" id="UP000242146"/>
    </source>
</evidence>
<comment type="similarity">
    <text evidence="3">Belongs to the WHI5/NRM1 family.</text>
</comment>
<sequence>MATITQNRNATIDMDKHIESLKTRLGFARFKLRNGWENNTLIDVECFWKEKQRQMIDALPTPRFTQRDILDNRTLHPHYHYQAQTTQSQPQLPYPTLPQFSHVPRHQRRHSHQHTKRKRSKLTRSLSSPITSPTSSSFMTSPSPPAYSSRHPLHKRTSSCSPSPEPYRPYPFHSSQPELGSSNSLHYLSYAIDMTENRRNDSASPMSQDEPPSPETAAAEAMIMFGHQTQ</sequence>
<keyword evidence="8" id="KW-0539">Nucleus</keyword>
<reference evidence="10 11" key="1">
    <citation type="submission" date="2016-07" db="EMBL/GenBank/DDBJ databases">
        <title>Pervasive Adenine N6-methylation of Active Genes in Fungi.</title>
        <authorList>
            <consortium name="DOE Joint Genome Institute"/>
            <person name="Mondo S.J."/>
            <person name="Dannebaum R.O."/>
            <person name="Kuo R.C."/>
            <person name="Labutti K."/>
            <person name="Haridas S."/>
            <person name="Kuo A."/>
            <person name="Salamov A."/>
            <person name="Ahrendt S.R."/>
            <person name="Lipzen A."/>
            <person name="Sullivan W."/>
            <person name="Andreopoulos W.B."/>
            <person name="Clum A."/>
            <person name="Lindquist E."/>
            <person name="Daum C."/>
            <person name="Ramamoorthy G.K."/>
            <person name="Gryganskyi A."/>
            <person name="Culley D."/>
            <person name="Magnuson J.K."/>
            <person name="James T.Y."/>
            <person name="O'Malley M.A."/>
            <person name="Stajich J.E."/>
            <person name="Spatafora J.W."/>
            <person name="Visel A."/>
            <person name="Grigoriev I.V."/>
        </authorList>
    </citation>
    <scope>NUCLEOTIDE SEQUENCE [LARGE SCALE GENOMIC DNA]</scope>
    <source>
        <strain evidence="10 11">NRRL 3301</strain>
    </source>
</reference>
<comment type="subcellular location">
    <subcellularLocation>
        <location evidence="2">Cytoplasm</location>
    </subcellularLocation>
    <subcellularLocation>
        <location evidence="1">Nucleus</location>
    </subcellularLocation>
</comment>
<feature type="compositionally biased region" description="Low complexity" evidence="9">
    <location>
        <begin position="123"/>
        <end position="141"/>
    </location>
</feature>
<protein>
    <submittedName>
        <fullName evidence="10">Uncharacterized protein</fullName>
    </submittedName>
</protein>
<keyword evidence="5" id="KW-0678">Repressor</keyword>
<evidence type="ECO:0000256" key="2">
    <source>
        <dbReference type="ARBA" id="ARBA00004496"/>
    </source>
</evidence>
<dbReference type="GO" id="GO:0005634">
    <property type="term" value="C:nucleus"/>
    <property type="evidence" value="ECO:0007669"/>
    <property type="project" value="UniProtKB-SubCell"/>
</dbReference>
<feature type="region of interest" description="Disordered" evidence="9">
    <location>
        <begin position="83"/>
        <end position="181"/>
    </location>
</feature>
<dbReference type="OrthoDB" id="2359117at2759"/>
<accession>A0A1X2G6X9</accession>
<feature type="compositionally biased region" description="Basic residues" evidence="9">
    <location>
        <begin position="103"/>
        <end position="122"/>
    </location>
</feature>
<evidence type="ECO:0000256" key="6">
    <source>
        <dbReference type="ARBA" id="ARBA00023015"/>
    </source>
</evidence>
<evidence type="ECO:0000256" key="1">
    <source>
        <dbReference type="ARBA" id="ARBA00004123"/>
    </source>
</evidence>
<feature type="region of interest" description="Disordered" evidence="9">
    <location>
        <begin position="193"/>
        <end position="230"/>
    </location>
</feature>
<keyword evidence="11" id="KW-1185">Reference proteome</keyword>
<dbReference type="Pfam" id="PF08528">
    <property type="entry name" value="Whi5"/>
    <property type="match status" value="1"/>
</dbReference>
<dbReference type="InterPro" id="IPR013734">
    <property type="entry name" value="TF_Nrm1/Whi5"/>
</dbReference>
<name>A0A1X2G6X9_9FUNG</name>
<evidence type="ECO:0000256" key="8">
    <source>
        <dbReference type="ARBA" id="ARBA00023242"/>
    </source>
</evidence>
<comment type="caution">
    <text evidence="10">The sequence shown here is derived from an EMBL/GenBank/DDBJ whole genome shotgun (WGS) entry which is preliminary data.</text>
</comment>
<keyword evidence="6" id="KW-0805">Transcription regulation</keyword>
<evidence type="ECO:0000313" key="10">
    <source>
        <dbReference type="EMBL" id="ORX46559.1"/>
    </source>
</evidence>
<evidence type="ECO:0000256" key="5">
    <source>
        <dbReference type="ARBA" id="ARBA00022491"/>
    </source>
</evidence>
<gene>
    <name evidence="10" type="ORF">DM01DRAFT_1339555</name>
</gene>
<organism evidence="10 11">
    <name type="scientific">Hesseltinella vesiculosa</name>
    <dbReference type="NCBI Taxonomy" id="101127"/>
    <lineage>
        <taxon>Eukaryota</taxon>
        <taxon>Fungi</taxon>
        <taxon>Fungi incertae sedis</taxon>
        <taxon>Mucoromycota</taxon>
        <taxon>Mucoromycotina</taxon>
        <taxon>Mucoromycetes</taxon>
        <taxon>Mucorales</taxon>
        <taxon>Cunninghamellaceae</taxon>
        <taxon>Hesseltinella</taxon>
    </lineage>
</organism>
<keyword evidence="4" id="KW-0963">Cytoplasm</keyword>